<sequence length="482" mass="53271">MTEMHKQALESIYRQVLQRLVNTQGEGQRLAMLRLAEHISHRFPELAKARLVVLCSGERDGLLALALLRGVQLLLAEARNQTFRLKVVIPAMPGLTPVDDGNIERVMATLFLIEDPRVEVLGVSDTGLFPYERMMVSQGRGQQGLALLHITLGGAAQASSQPRDVCLLASAHWLWSALEKGAPGDLWVTPQPKRFLLRQGLHARRLLRSAGALGVHERVPCPTWLPRLAGLYKGRASGGRLSVNVPMPLSVHEFLPPTHKRRWQLATECLGMHLDPFSVRHGLMGCEDALLGAHLTALSVCYYQGDHYAAGLGAWLRPRLEQLRREGVPARKLAALRTACLGERAMANQECRLRRHVEERYGMSEEQLCCVLFQPFSGAGAYLKLFLERCHPDQALRECALRQALEGHAIAAEDVRWLQRISGLSLAALRRLYAQPARTPWAAKAGLPALCSCTAHAAICQPSTVVLTKARHTPKAQACLGR</sequence>
<organism evidence="1 2">
    <name type="scientific">Pseudomonas quercus</name>
    <dbReference type="NCBI Taxonomy" id="2722792"/>
    <lineage>
        <taxon>Bacteria</taxon>
        <taxon>Pseudomonadati</taxon>
        <taxon>Pseudomonadota</taxon>
        <taxon>Gammaproteobacteria</taxon>
        <taxon>Pseudomonadales</taxon>
        <taxon>Pseudomonadaceae</taxon>
        <taxon>Pseudomonas</taxon>
    </lineage>
</organism>
<comment type="caution">
    <text evidence="1">The sequence shown here is derived from an EMBL/GenBank/DDBJ whole genome shotgun (WGS) entry which is preliminary data.</text>
</comment>
<gene>
    <name evidence="1" type="ORF">HBH25_02420</name>
</gene>
<proteinExistence type="predicted"/>
<protein>
    <submittedName>
        <fullName evidence="1">Uncharacterized protein</fullName>
    </submittedName>
</protein>
<evidence type="ECO:0000313" key="1">
    <source>
        <dbReference type="EMBL" id="NJO99719.1"/>
    </source>
</evidence>
<accession>A0ABX0Y8V1</accession>
<name>A0ABX0Y8V1_9PSED</name>
<dbReference type="Proteomes" id="UP000746535">
    <property type="component" value="Unassembled WGS sequence"/>
</dbReference>
<keyword evidence="2" id="KW-1185">Reference proteome</keyword>
<evidence type="ECO:0000313" key="2">
    <source>
        <dbReference type="Proteomes" id="UP000746535"/>
    </source>
</evidence>
<reference evidence="1 2" key="1">
    <citation type="submission" date="2020-03" db="EMBL/GenBank/DDBJ databases">
        <authorList>
            <person name="Wang L."/>
            <person name="He N."/>
            <person name="Li Y."/>
            <person name="Fang Y."/>
            <person name="Zhang F."/>
        </authorList>
    </citation>
    <scope>NUCLEOTIDE SEQUENCE [LARGE SCALE GENOMIC DNA]</scope>
    <source>
        <strain evidence="2">hsmgli-8</strain>
    </source>
</reference>
<dbReference type="EMBL" id="JAAVJI010000001">
    <property type="protein sequence ID" value="NJO99719.1"/>
    <property type="molecule type" value="Genomic_DNA"/>
</dbReference>
<dbReference type="RefSeq" id="WP_168081123.1">
    <property type="nucleotide sequence ID" value="NZ_JAAVJI010000001.1"/>
</dbReference>